<dbReference type="CDD" id="cd13124">
    <property type="entry name" value="MATE_SpoVB_like"/>
    <property type="match status" value="1"/>
</dbReference>
<reference evidence="8 10" key="2">
    <citation type="submission" date="2017-12" db="EMBL/GenBank/DDBJ databases">
        <title>Comparative Functional Genomics of Dry Heat Resistant strains isolated from the Viking Spacecraft.</title>
        <authorList>
            <person name="Seuylemezian A."/>
            <person name="Cooper K."/>
            <person name="Vaishampayan P."/>
        </authorList>
    </citation>
    <scope>NUCLEOTIDE SEQUENCE [LARGE SCALE GENOMIC DNA]</scope>
    <source>
        <strain evidence="8 10">ATCC 29669</strain>
    </source>
</reference>
<feature type="transmembrane region" description="Helical" evidence="6">
    <location>
        <begin position="168"/>
        <end position="186"/>
    </location>
</feature>
<organism evidence="7 9">
    <name type="scientific">Bacillus canaveralius</name>
    <dbReference type="NCBI Taxonomy" id="1403243"/>
    <lineage>
        <taxon>Bacteria</taxon>
        <taxon>Bacillati</taxon>
        <taxon>Bacillota</taxon>
        <taxon>Bacilli</taxon>
        <taxon>Bacillales</taxon>
        <taxon>Bacillaceae</taxon>
        <taxon>Bacillus</taxon>
    </lineage>
</organism>
<dbReference type="PANTHER" id="PTHR30250">
    <property type="entry name" value="PST FAMILY PREDICTED COLANIC ACID TRANSPORTER"/>
    <property type="match status" value="1"/>
</dbReference>
<feature type="transmembrane region" description="Helical" evidence="6">
    <location>
        <begin position="292"/>
        <end position="316"/>
    </location>
</feature>
<keyword evidence="10" id="KW-1185">Reference proteome</keyword>
<comment type="subcellular location">
    <subcellularLocation>
        <location evidence="1">Cell membrane</location>
        <topology evidence="1">Multi-pass membrane protein</topology>
    </subcellularLocation>
</comment>
<evidence type="ECO:0000256" key="4">
    <source>
        <dbReference type="ARBA" id="ARBA00022989"/>
    </source>
</evidence>
<accession>A0A2N5GHJ8</accession>
<evidence type="ECO:0000313" key="7">
    <source>
        <dbReference type="EMBL" id="PLR80250.1"/>
    </source>
</evidence>
<dbReference type="AlphaFoldDB" id="A0A2N5GHJ8"/>
<dbReference type="PIRSF" id="PIRSF038958">
    <property type="entry name" value="PG_synth_SpoVB"/>
    <property type="match status" value="1"/>
</dbReference>
<dbReference type="PANTHER" id="PTHR30250:SF29">
    <property type="entry name" value="POLYSACCHARIDE BIOSYNTHESIS PROTEIN C-TERMINAL DOMAIN-CONTAINING PROTEIN"/>
    <property type="match status" value="1"/>
</dbReference>
<keyword evidence="2" id="KW-1003">Cell membrane</keyword>
<gene>
    <name evidence="7" type="ORF">CU635_18945</name>
    <name evidence="8" type="ORF">CVD25_02745</name>
</gene>
<evidence type="ECO:0000256" key="6">
    <source>
        <dbReference type="SAM" id="Phobius"/>
    </source>
</evidence>
<feature type="transmembrane region" description="Helical" evidence="6">
    <location>
        <begin position="12"/>
        <end position="31"/>
    </location>
</feature>
<feature type="transmembrane region" description="Helical" evidence="6">
    <location>
        <begin position="488"/>
        <end position="510"/>
    </location>
</feature>
<feature type="transmembrane region" description="Helical" evidence="6">
    <location>
        <begin position="240"/>
        <end position="260"/>
    </location>
</feature>
<dbReference type="EMBL" id="PGVA01000055">
    <property type="protein sequence ID" value="PLR80250.1"/>
    <property type="molecule type" value="Genomic_DNA"/>
</dbReference>
<feature type="transmembrane region" description="Helical" evidence="6">
    <location>
        <begin position="420"/>
        <end position="442"/>
    </location>
</feature>
<protein>
    <submittedName>
        <fullName evidence="7">Polysaccharide biosynthesis protein</fullName>
    </submittedName>
</protein>
<reference evidence="7 9" key="1">
    <citation type="submission" date="2017-11" db="EMBL/GenBank/DDBJ databases">
        <title>Comparitive Functional Genomics of Dry Heat Resistant strains isolated from the Viking Spacecraft.</title>
        <authorList>
            <person name="Seuylemezian A."/>
            <person name="Cooper K."/>
            <person name="Vaishampayan P."/>
        </authorList>
    </citation>
    <scope>NUCLEOTIDE SEQUENCE [LARGE SCALE GENOMIC DNA]</scope>
    <source>
        <strain evidence="7 9">M4.6</strain>
    </source>
</reference>
<feature type="transmembrane region" description="Helical" evidence="6">
    <location>
        <begin position="393"/>
        <end position="414"/>
    </location>
</feature>
<feature type="transmembrane region" description="Helical" evidence="6">
    <location>
        <begin position="328"/>
        <end position="349"/>
    </location>
</feature>
<name>A0A2N5GHJ8_9BACI</name>
<evidence type="ECO:0000313" key="9">
    <source>
        <dbReference type="Proteomes" id="UP000234951"/>
    </source>
</evidence>
<dbReference type="InterPro" id="IPR002797">
    <property type="entry name" value="Polysacc_synth"/>
</dbReference>
<dbReference type="InterPro" id="IPR050833">
    <property type="entry name" value="Poly_Biosynth_Transport"/>
</dbReference>
<dbReference type="RefSeq" id="WP_101578938.1">
    <property type="nucleotide sequence ID" value="NZ_PGVA01000055.1"/>
</dbReference>
<keyword evidence="5 6" id="KW-0472">Membrane</keyword>
<dbReference type="Proteomes" id="UP000235114">
    <property type="component" value="Unassembled WGS sequence"/>
</dbReference>
<evidence type="ECO:0000256" key="3">
    <source>
        <dbReference type="ARBA" id="ARBA00022692"/>
    </source>
</evidence>
<dbReference type="EMBL" id="PGVD01000010">
    <property type="protein sequence ID" value="PLS00475.1"/>
    <property type="molecule type" value="Genomic_DNA"/>
</dbReference>
<dbReference type="Proteomes" id="UP000234951">
    <property type="component" value="Unassembled WGS sequence"/>
</dbReference>
<feature type="transmembrane region" description="Helical" evidence="6">
    <location>
        <begin position="454"/>
        <end position="476"/>
    </location>
</feature>
<evidence type="ECO:0000256" key="2">
    <source>
        <dbReference type="ARBA" id="ARBA00022475"/>
    </source>
</evidence>
<feature type="transmembrane region" description="Helical" evidence="6">
    <location>
        <begin position="51"/>
        <end position="69"/>
    </location>
</feature>
<evidence type="ECO:0000256" key="5">
    <source>
        <dbReference type="ARBA" id="ARBA00023136"/>
    </source>
</evidence>
<dbReference type="Pfam" id="PF01943">
    <property type="entry name" value="Polysacc_synt"/>
    <property type="match status" value="1"/>
</dbReference>
<evidence type="ECO:0000313" key="10">
    <source>
        <dbReference type="Proteomes" id="UP000235114"/>
    </source>
</evidence>
<comment type="caution">
    <text evidence="7">The sequence shown here is derived from an EMBL/GenBank/DDBJ whole genome shotgun (WGS) entry which is preliminary data.</text>
</comment>
<evidence type="ECO:0000256" key="1">
    <source>
        <dbReference type="ARBA" id="ARBA00004651"/>
    </source>
</evidence>
<sequence length="542" mass="59134">MKPGNDSKQLLRGAFILTVAALLTKILSAGYRIPFQNITGDIGFYIYQQVYPFYGLALILSTYGFPVVISKLYTERKWDKEPAAGPRLLIFSFIYLFIFGLIAFFGLYFQAEWIAASMGDHKLAGLFRIISFVYLLFPFIAVLRGYFQGQGNMVPTAVSQVGEQLLRVITILLLAILLTEKGFSLYHIGGGAAFGSITGGIAAAIILGYFFIYKRKQQKLCRISFSYHEWTEAKDIAKALTVQGFAICISGMLLIFLQLADSLNLYSLLVSSGIDGDEAKKLKGIYDRGQPLLQLGTVVATSLSLSLVPLIASSAFRHKKELLKKKIALALQISIVAGAGATFGLSVIIRPVNQMLFENTLGSNVLVLLSLIILMSSVIITISSVLQGLGFSLYPAVVILLGFAGKWMLNIWLVPVFGTMGAALASNISLVFMLILMIVKLRNETGITFLPARFYLITGFALAVMVAALKVFLWGTGAIGFSGETNRIGAAAQALLGAGLGGFLYLSVILKGSVFKEEELVLFPLGSRLSWLLPNRNRRRSE</sequence>
<keyword evidence="3 6" id="KW-0812">Transmembrane</keyword>
<dbReference type="GO" id="GO:0005886">
    <property type="term" value="C:plasma membrane"/>
    <property type="evidence" value="ECO:0007669"/>
    <property type="project" value="UniProtKB-SubCell"/>
</dbReference>
<dbReference type="OrthoDB" id="9775950at2"/>
<feature type="transmembrane region" description="Helical" evidence="6">
    <location>
        <begin position="129"/>
        <end position="147"/>
    </location>
</feature>
<feature type="transmembrane region" description="Helical" evidence="6">
    <location>
        <begin position="192"/>
        <end position="212"/>
    </location>
</feature>
<evidence type="ECO:0000313" key="8">
    <source>
        <dbReference type="EMBL" id="PLS00475.1"/>
    </source>
</evidence>
<keyword evidence="4 6" id="KW-1133">Transmembrane helix</keyword>
<proteinExistence type="predicted"/>
<feature type="transmembrane region" description="Helical" evidence="6">
    <location>
        <begin position="89"/>
        <end position="109"/>
    </location>
</feature>
<dbReference type="InterPro" id="IPR024923">
    <property type="entry name" value="PG_synth_SpoVB"/>
</dbReference>
<feature type="transmembrane region" description="Helical" evidence="6">
    <location>
        <begin position="361"/>
        <end position="386"/>
    </location>
</feature>